<organism evidence="7 8">
    <name type="scientific">Sphingomonas changnyeongensis</name>
    <dbReference type="NCBI Taxonomy" id="2698679"/>
    <lineage>
        <taxon>Bacteria</taxon>
        <taxon>Pseudomonadati</taxon>
        <taxon>Pseudomonadota</taxon>
        <taxon>Alphaproteobacteria</taxon>
        <taxon>Sphingomonadales</taxon>
        <taxon>Sphingomonadaceae</taxon>
        <taxon>Sphingomonas</taxon>
    </lineage>
</organism>
<evidence type="ECO:0000259" key="3">
    <source>
        <dbReference type="Pfam" id="PF21074"/>
    </source>
</evidence>
<dbReference type="InterPro" id="IPR049059">
    <property type="entry name" value="NAD_Glu_DH_HM1"/>
</dbReference>
<dbReference type="InterPro" id="IPR028971">
    <property type="entry name" value="NAD-GDH_cat"/>
</dbReference>
<dbReference type="InterPro" id="IPR049062">
    <property type="entry name" value="NAD_Glu_DH_ACT2"/>
</dbReference>
<gene>
    <name evidence="7" type="ORF">GVO57_13705</name>
</gene>
<evidence type="ECO:0000259" key="4">
    <source>
        <dbReference type="Pfam" id="PF21075"/>
    </source>
</evidence>
<evidence type="ECO:0000256" key="1">
    <source>
        <dbReference type="ARBA" id="ARBA00023002"/>
    </source>
</evidence>
<dbReference type="InterPro" id="IPR024727">
    <property type="entry name" value="NAD_Glu_DH_N_ACT1"/>
</dbReference>
<feature type="domain" description="NAD-glutamate dehydrogenase catalytic" evidence="2">
    <location>
        <begin position="682"/>
        <end position="1172"/>
    </location>
</feature>
<dbReference type="PIRSF" id="PIRSF036761">
    <property type="entry name" value="GDH_Mll4104"/>
    <property type="match status" value="1"/>
</dbReference>
<dbReference type="GO" id="GO:0004069">
    <property type="term" value="F:L-aspartate:2-oxoglutarate aminotransferase activity"/>
    <property type="evidence" value="ECO:0007669"/>
    <property type="project" value="InterPro"/>
</dbReference>
<dbReference type="InterPro" id="IPR049064">
    <property type="entry name" value="NAD_Glu_DH_ACT3"/>
</dbReference>
<feature type="domain" description="NAD-glutamate dehydrogenase N-terminal ACT1" evidence="4">
    <location>
        <begin position="24"/>
        <end position="153"/>
    </location>
</feature>
<dbReference type="Pfam" id="PF21073">
    <property type="entry name" value="GDH_HM1"/>
    <property type="match status" value="1"/>
</dbReference>
<dbReference type="Pfam" id="PF21077">
    <property type="entry name" value="GDH_ACT3"/>
    <property type="match status" value="1"/>
</dbReference>
<feature type="domain" description="NAD-specific glutamate dehydrogenase C-terminal" evidence="3">
    <location>
        <begin position="1217"/>
        <end position="1540"/>
    </location>
</feature>
<reference evidence="7 8" key="1">
    <citation type="submission" date="2020-01" db="EMBL/GenBank/DDBJ databases">
        <title>Sphingomonas sp. C33 whole genome sequece.</title>
        <authorList>
            <person name="Park C."/>
        </authorList>
    </citation>
    <scope>NUCLEOTIDE SEQUENCE [LARGE SCALE GENOMIC DNA]</scope>
    <source>
        <strain evidence="7 8">C33</strain>
    </source>
</reference>
<dbReference type="Pfam" id="PF05088">
    <property type="entry name" value="Bac_GDH_CD"/>
    <property type="match status" value="1"/>
</dbReference>
<dbReference type="Proteomes" id="UP000464468">
    <property type="component" value="Chromosome"/>
</dbReference>
<evidence type="ECO:0000259" key="2">
    <source>
        <dbReference type="Pfam" id="PF05088"/>
    </source>
</evidence>
<proteinExistence type="predicted"/>
<sequence>MATATRTRQDTPDQQLIDSISHALLSRALPGELDGFDAEACSAAAAFIARAADCRRPGEPVIELESIAGPHRFMRLAIVNDDMPFLVDSVAATVSAHNLAVDRLLHPVVAVRRDADGVATEIRPTADSGERRESIIYMEVERADAKQRRALLDELAAVLANVRAAVDDWPLLKKAMRDDADRLPDGEGAELLRWFLADHFTLLGHERRDRDLARHDALGLSRSDRQDLLTKGSIQRAIAHFEQGGEAPLLIKSNLISTVHRRAPLDLLLVPEREDGRISGLSIHAGLWTSSALASAPGKIPVLRARLARLQERHGFDPAGHAGKALAHAFNALPHDLLTAFLPAELETLALTFMSLADRPRPKLVMIRSTLARHIFAFVWLPRDDLTTARRVAIGRMLAEESRATILNWGVALESGDLALIRYTLDIRDGGKLPDVDALDQRISDMVRNWAPAIEAVLAELGDPGRAARLRLRYAQAFPPHYRARYSPAEAARDILRLSALAGEARDVRLHRMAHDGDSQLRLKIFNVGGSVALSDAVPALENFGFKVIEELPATLDDGLGRVHDFLLEVEEGAAEALLARAAQIEPAIAAVLSGAAENDAFNRLIVSNGMEPRAVVLFRAWFRYLRQTGLSYGLATVVDALRRAPDVAEGITALFDARHDPARQGDAAAADAAAEAASAAIEAGLAKVAAADDDRILRHLRGVVAATLRTNAFAPAAAEALAFKLDSAQVPGLPAPRPWREIWVYSPRVEGIHLRAGPVARGGLRWSDRRDDFRTEILGLMKAQRVKNAVIVPTGAKGGFFPKQLPAPSNRDAWLAEGTESYRIFIRTLLSITDNIVQGAVRHPDAVVPRDGADPYFVVAADKGTATFSDVANAIALERGFWLGDAFASGGSQGYDHKAMGITAKGGWVSVQRHFAEMGVDVQTQSIRVAGCGDMSGDVFGNGMLLSKAIKLVAAFDHRHIFIDPDPDPAASWAERERLFALPRSSWADYDEKLISKGGGVFPRAAKTITLSAEAQAALGVTEAQWEPAALISAILKSPVDLIWFGGIGTYLKARSESNSEVGDPGNDALRVNAEEVRARVIGEGANLGVTQAARIAFSALGGRINTDFIDNSAGVDCSDNEVNIKIALNREMTEGRLSFDDRNALLARMTDDVAELVLNDNRQQTLALSIAETGGADRLPSYIRLIETFEATGRLDRAVEGLAANDELLRRAQEGRGLTRPELAVLLSTAKLALQDAIEHTALGQDPSLDSDLLAAFPAEMRERFPAAIGQHQLRREILATKIANRIVNRLGMIHPFELAEEEGAALGDIAAAFVAAERLFGLPALWADIDAAPMTEASRLALLDAVAGGVRLQMADLLRAHDPGAQPGALVARLQPGIARLGADVEALLEEEAQAASQTLVNRLTATGAPVEIVRRVARLHDMDGAIGLAALGSATGTDEIVLTRAFTHLGEALGLDWAQATANRLSPTDPWERLLASGLARDFQQMRLDFLARAPAGDPQARVAAWLDQQAQRVTQFRELVRRARATAAPNAAMLAQIAGQARVLLGR</sequence>
<dbReference type="PANTHER" id="PTHR43403:SF1">
    <property type="entry name" value="NAD-SPECIFIC GLUTAMATE DEHYDROGENASE"/>
    <property type="match status" value="1"/>
</dbReference>
<dbReference type="InterPro" id="IPR049058">
    <property type="entry name" value="NAD_Glu_DH_HM2"/>
</dbReference>
<accession>A0A7Z2NXK5</accession>
<dbReference type="InterPro" id="IPR048381">
    <property type="entry name" value="GDH_C"/>
</dbReference>
<evidence type="ECO:0000259" key="6">
    <source>
        <dbReference type="Pfam" id="PF21077"/>
    </source>
</evidence>
<keyword evidence="8" id="KW-1185">Reference proteome</keyword>
<dbReference type="SUPFAM" id="SSF53223">
    <property type="entry name" value="Aminoacid dehydrogenase-like, N-terminal domain"/>
    <property type="match status" value="1"/>
</dbReference>
<dbReference type="PANTHER" id="PTHR43403">
    <property type="entry name" value="NAD-SPECIFIC GLUTAMATE DEHYDROGENASE"/>
    <property type="match status" value="1"/>
</dbReference>
<dbReference type="GO" id="GO:0006538">
    <property type="term" value="P:L-glutamate catabolic process"/>
    <property type="evidence" value="ECO:0007669"/>
    <property type="project" value="InterPro"/>
</dbReference>
<dbReference type="Pfam" id="PF21075">
    <property type="entry name" value="GDH_ACT1"/>
    <property type="match status" value="1"/>
</dbReference>
<feature type="domain" description="NAD-glutamate dehydrogenase ACT2" evidence="5">
    <location>
        <begin position="363"/>
        <end position="450"/>
    </location>
</feature>
<evidence type="ECO:0000313" key="8">
    <source>
        <dbReference type="Proteomes" id="UP000464468"/>
    </source>
</evidence>
<dbReference type="GO" id="GO:0004352">
    <property type="term" value="F:glutamate dehydrogenase (NAD+) activity"/>
    <property type="evidence" value="ECO:0007669"/>
    <property type="project" value="InterPro"/>
</dbReference>
<dbReference type="InterPro" id="IPR007780">
    <property type="entry name" value="NAD_Glu_DH_bac"/>
</dbReference>
<dbReference type="EMBL" id="CP047895">
    <property type="protein sequence ID" value="QHL91656.1"/>
    <property type="molecule type" value="Genomic_DNA"/>
</dbReference>
<dbReference type="InterPro" id="IPR036291">
    <property type="entry name" value="NAD(P)-bd_dom_sf"/>
</dbReference>
<dbReference type="Pfam" id="PF21079">
    <property type="entry name" value="GDH_HM2"/>
    <property type="match status" value="1"/>
</dbReference>
<keyword evidence="1" id="KW-0560">Oxidoreductase</keyword>
<dbReference type="InterPro" id="IPR046346">
    <property type="entry name" value="Aminoacid_DH-like_N_sf"/>
</dbReference>
<dbReference type="KEGG" id="schy:GVO57_13705"/>
<feature type="domain" description="NAD-glutamate dehydrogenase ACT3" evidence="6">
    <location>
        <begin position="508"/>
        <end position="575"/>
    </location>
</feature>
<protein>
    <submittedName>
        <fullName evidence="7">Glutamate dehydrogenase</fullName>
    </submittedName>
</protein>
<dbReference type="Gene3D" id="3.40.50.720">
    <property type="entry name" value="NAD(P)-binding Rossmann-like Domain"/>
    <property type="match status" value="1"/>
</dbReference>
<dbReference type="InterPro" id="IPR049056">
    <property type="entry name" value="NAD_Glu_DH_HM3"/>
</dbReference>
<dbReference type="Pfam" id="PF21074">
    <property type="entry name" value="GDH_C"/>
    <property type="match status" value="1"/>
</dbReference>
<dbReference type="Pfam" id="PF21078">
    <property type="entry name" value="GDH_HM3"/>
    <property type="match status" value="1"/>
</dbReference>
<dbReference type="SUPFAM" id="SSF51735">
    <property type="entry name" value="NAD(P)-binding Rossmann-fold domains"/>
    <property type="match status" value="1"/>
</dbReference>
<dbReference type="RefSeq" id="WP_160593692.1">
    <property type="nucleotide sequence ID" value="NZ_CP047895.1"/>
</dbReference>
<name>A0A7Z2NXK5_9SPHN</name>
<evidence type="ECO:0000259" key="5">
    <source>
        <dbReference type="Pfam" id="PF21076"/>
    </source>
</evidence>
<evidence type="ECO:0000313" key="7">
    <source>
        <dbReference type="EMBL" id="QHL91656.1"/>
    </source>
</evidence>
<dbReference type="Pfam" id="PF21076">
    <property type="entry name" value="GDH_ACT2"/>
    <property type="match status" value="1"/>
</dbReference>